<dbReference type="PANTHER" id="PTHR22961">
    <property type="entry name" value="SER/THR PROTEIN KINASE-TRB"/>
    <property type="match status" value="1"/>
</dbReference>
<name>A0ABM4BTD5_HYDVU</name>
<dbReference type="GeneID" id="100203102"/>
<accession>A0ABM4BTD5</accession>
<dbReference type="Proteomes" id="UP001652625">
    <property type="component" value="Chromosome 04"/>
</dbReference>
<dbReference type="InterPro" id="IPR024104">
    <property type="entry name" value="Tribbles/Ser_Thr_kinase_40"/>
</dbReference>
<dbReference type="RefSeq" id="XP_065652416.1">
    <property type="nucleotide sequence ID" value="XM_065796344.1"/>
</dbReference>
<protein>
    <submittedName>
        <fullName evidence="3">Tribbles homolog 2</fullName>
    </submittedName>
</protein>
<organism evidence="2 3">
    <name type="scientific">Hydra vulgaris</name>
    <name type="common">Hydra</name>
    <name type="synonym">Hydra attenuata</name>
    <dbReference type="NCBI Taxonomy" id="6087"/>
    <lineage>
        <taxon>Eukaryota</taxon>
        <taxon>Metazoa</taxon>
        <taxon>Cnidaria</taxon>
        <taxon>Hydrozoa</taxon>
        <taxon>Hydroidolina</taxon>
        <taxon>Anthoathecata</taxon>
        <taxon>Aplanulata</taxon>
        <taxon>Hydridae</taxon>
        <taxon>Hydra</taxon>
    </lineage>
</organism>
<dbReference type="InterPro" id="IPR000719">
    <property type="entry name" value="Prot_kinase_dom"/>
</dbReference>
<keyword evidence="2" id="KW-1185">Reference proteome</keyword>
<evidence type="ECO:0000313" key="3">
    <source>
        <dbReference type="RefSeq" id="XP_065652416.1"/>
    </source>
</evidence>
<sequence length="338" mass="39441">MNQRVHRTHTRFRTRNTEELKTIPTKRSKRKLYTSSRSVQNQERIGFQLSNIQSNIITATKVENYILSEINPSNCLCKAYNTVKQKEFACRIVQINKFREFSSPYYIVGSHEHINTINEVVINERYAYVMFEKSFGDLHSYIRLKKKLKEEETHRLFKQIANVVKHCHSIGLALRDLKLRKFVFKDIERTQLMLETLDDAHIIINNSDILFDKHGCPAYVSPEILESSNGYSSKAADIWSLGVMLYTMLCGRYPFHDQDPVVLFNKIKHGVYMICEPISPKSRCLIHSILRKNPLERLTAEELLEHPWFETGSENVSQTRLDRKKSDQLVPDISGFLS</sequence>
<reference evidence="3" key="1">
    <citation type="submission" date="2025-08" db="UniProtKB">
        <authorList>
            <consortium name="RefSeq"/>
        </authorList>
    </citation>
    <scope>IDENTIFICATION</scope>
</reference>
<proteinExistence type="predicted"/>
<dbReference type="Pfam" id="PF00069">
    <property type="entry name" value="Pkinase"/>
    <property type="match status" value="1"/>
</dbReference>
<gene>
    <name evidence="3" type="primary">LOC100203102</name>
</gene>
<evidence type="ECO:0000259" key="1">
    <source>
        <dbReference type="PROSITE" id="PS50011"/>
    </source>
</evidence>
<feature type="domain" description="Protein kinase" evidence="1">
    <location>
        <begin position="65"/>
        <end position="309"/>
    </location>
</feature>
<dbReference type="InterPro" id="IPR011009">
    <property type="entry name" value="Kinase-like_dom_sf"/>
</dbReference>
<dbReference type="Gene3D" id="3.30.200.20">
    <property type="entry name" value="Phosphorylase Kinase, domain 1"/>
    <property type="match status" value="1"/>
</dbReference>
<dbReference type="PANTHER" id="PTHR22961:SF13">
    <property type="entry name" value="TRIBBLES"/>
    <property type="match status" value="1"/>
</dbReference>
<dbReference type="SUPFAM" id="SSF56112">
    <property type="entry name" value="Protein kinase-like (PK-like)"/>
    <property type="match status" value="1"/>
</dbReference>
<evidence type="ECO:0000313" key="2">
    <source>
        <dbReference type="Proteomes" id="UP001652625"/>
    </source>
</evidence>
<dbReference type="PROSITE" id="PS50011">
    <property type="entry name" value="PROTEIN_KINASE_DOM"/>
    <property type="match status" value="1"/>
</dbReference>
<dbReference type="Gene3D" id="1.10.510.10">
    <property type="entry name" value="Transferase(Phosphotransferase) domain 1"/>
    <property type="match status" value="1"/>
</dbReference>